<name>A0ABZ0I4L3_9GAMM</name>
<proteinExistence type="predicted"/>
<evidence type="ECO:0000313" key="3">
    <source>
        <dbReference type="Proteomes" id="UP001626537"/>
    </source>
</evidence>
<accession>A0ABZ0I4L3</accession>
<feature type="compositionally biased region" description="Basic residues" evidence="1">
    <location>
        <begin position="30"/>
        <end position="45"/>
    </location>
</feature>
<sequence length="144" mass="15914">MVLIVIGIVTALAALAALMLRQRDSGKAGRDKHRQGKKLASKRRTVREPLGPYAAVSVKPSSNSCSTAFEMSNLRYLKSAAPSLPVSGCKSPDCQCSFIHHPDRRRSDDDDRRMGIGLQTQLYGANGEANRRENRRGRRLGDRH</sequence>
<dbReference type="EMBL" id="CP136864">
    <property type="protein sequence ID" value="WOJ94477.1"/>
    <property type="molecule type" value="Genomic_DNA"/>
</dbReference>
<feature type="region of interest" description="Disordered" evidence="1">
    <location>
        <begin position="118"/>
        <end position="144"/>
    </location>
</feature>
<gene>
    <name evidence="2" type="ORF">R0135_04770</name>
</gene>
<keyword evidence="3" id="KW-1185">Reference proteome</keyword>
<dbReference type="RefSeq" id="WP_407349113.1">
    <property type="nucleotide sequence ID" value="NZ_CP136864.1"/>
</dbReference>
<dbReference type="Proteomes" id="UP001626537">
    <property type="component" value="Chromosome"/>
</dbReference>
<reference evidence="2 3" key="1">
    <citation type="submission" date="2023-10" db="EMBL/GenBank/DDBJ databases">
        <title>Two novel species belonging to the OM43/NOR5 clade.</title>
        <authorList>
            <person name="Park M."/>
        </authorList>
    </citation>
    <scope>NUCLEOTIDE SEQUENCE [LARGE SCALE GENOMIC DNA]</scope>
    <source>
        <strain evidence="2 3">IMCC43200</strain>
    </source>
</reference>
<evidence type="ECO:0000256" key="1">
    <source>
        <dbReference type="SAM" id="MobiDB-lite"/>
    </source>
</evidence>
<protein>
    <submittedName>
        <fullName evidence="2">Uncharacterized protein</fullName>
    </submittedName>
</protein>
<evidence type="ECO:0000313" key="2">
    <source>
        <dbReference type="EMBL" id="WOJ94477.1"/>
    </source>
</evidence>
<organism evidence="2 3">
    <name type="scientific">Congregibacter variabilis</name>
    <dbReference type="NCBI Taxonomy" id="3081200"/>
    <lineage>
        <taxon>Bacteria</taxon>
        <taxon>Pseudomonadati</taxon>
        <taxon>Pseudomonadota</taxon>
        <taxon>Gammaproteobacteria</taxon>
        <taxon>Cellvibrionales</taxon>
        <taxon>Halieaceae</taxon>
        <taxon>Congregibacter</taxon>
    </lineage>
</organism>
<feature type="region of interest" description="Disordered" evidence="1">
    <location>
        <begin position="24"/>
        <end position="46"/>
    </location>
</feature>